<protein>
    <submittedName>
        <fullName evidence="1">Uncharacterized protein</fullName>
    </submittedName>
</protein>
<reference evidence="1 2" key="1">
    <citation type="journal article" date="2023" name="Mol. Biol. Evol.">
        <title>Genomics of Secondarily Temperate Adaptation in the Only Non-Antarctic Icefish.</title>
        <authorList>
            <person name="Rivera-Colon A.G."/>
            <person name="Rayamajhi N."/>
            <person name="Minhas B.F."/>
            <person name="Madrigal G."/>
            <person name="Bilyk K.T."/>
            <person name="Yoon V."/>
            <person name="Hune M."/>
            <person name="Gregory S."/>
            <person name="Cheng C.H.C."/>
            <person name="Catchen J.M."/>
        </authorList>
    </citation>
    <scope>NUCLEOTIDE SEQUENCE [LARGE SCALE GENOMIC DNA]</scope>
    <source>
        <tissue evidence="1">White muscle</tissue>
    </source>
</reference>
<accession>A0AAN8HHU7</accession>
<organism evidence="1 2">
    <name type="scientific">Champsocephalus gunnari</name>
    <name type="common">Mackerel icefish</name>
    <dbReference type="NCBI Taxonomy" id="52237"/>
    <lineage>
        <taxon>Eukaryota</taxon>
        <taxon>Metazoa</taxon>
        <taxon>Chordata</taxon>
        <taxon>Craniata</taxon>
        <taxon>Vertebrata</taxon>
        <taxon>Euteleostomi</taxon>
        <taxon>Actinopterygii</taxon>
        <taxon>Neopterygii</taxon>
        <taxon>Teleostei</taxon>
        <taxon>Neoteleostei</taxon>
        <taxon>Acanthomorphata</taxon>
        <taxon>Eupercaria</taxon>
        <taxon>Perciformes</taxon>
        <taxon>Notothenioidei</taxon>
        <taxon>Channichthyidae</taxon>
        <taxon>Champsocephalus</taxon>
    </lineage>
</organism>
<evidence type="ECO:0000313" key="2">
    <source>
        <dbReference type="Proteomes" id="UP001331515"/>
    </source>
</evidence>
<comment type="caution">
    <text evidence="1">The sequence shown here is derived from an EMBL/GenBank/DDBJ whole genome shotgun (WGS) entry which is preliminary data.</text>
</comment>
<proteinExistence type="predicted"/>
<gene>
    <name evidence="1" type="ORF">CgunFtcFv8_011870</name>
</gene>
<keyword evidence="2" id="KW-1185">Reference proteome</keyword>
<evidence type="ECO:0000313" key="1">
    <source>
        <dbReference type="EMBL" id="KAK5916939.1"/>
    </source>
</evidence>
<name>A0AAN8HHU7_CHAGU</name>
<dbReference type="AlphaFoldDB" id="A0AAN8HHU7"/>
<sequence>MCAESLLSAQTQQQGLGLVLVQGFLPCLPSPPPLHLPISPQLQLYGSPGGQTGGCYPKETIPLQVTTCLSLATFPRPVLLFNFLELRLKGRQTSLAQNQSA</sequence>
<dbReference type="Proteomes" id="UP001331515">
    <property type="component" value="Unassembled WGS sequence"/>
</dbReference>
<dbReference type="EMBL" id="JAURVH010001526">
    <property type="protein sequence ID" value="KAK5916939.1"/>
    <property type="molecule type" value="Genomic_DNA"/>
</dbReference>